<feature type="region of interest" description="Disordered" evidence="11">
    <location>
        <begin position="300"/>
        <end position="326"/>
    </location>
</feature>
<dbReference type="GO" id="GO:0020037">
    <property type="term" value="F:heme binding"/>
    <property type="evidence" value="ECO:0007669"/>
    <property type="project" value="TreeGrafter"/>
</dbReference>
<comment type="cofactor">
    <cofactor evidence="1">
        <name>heme b</name>
        <dbReference type="ChEBI" id="CHEBI:60344"/>
    </cofactor>
</comment>
<dbReference type="PANTHER" id="PTHR15422">
    <property type="entry name" value="OS05G0565100 PROTEIN"/>
    <property type="match status" value="1"/>
</dbReference>
<dbReference type="GO" id="GO:0140575">
    <property type="term" value="F:transmembrane monodehydroascorbate reductase activity"/>
    <property type="evidence" value="ECO:0007669"/>
    <property type="project" value="InterPro"/>
</dbReference>
<feature type="transmembrane region" description="Helical" evidence="12">
    <location>
        <begin position="90"/>
        <end position="112"/>
    </location>
</feature>
<feature type="domain" description="Cytochrome b561" evidence="13">
    <location>
        <begin position="14"/>
        <end position="220"/>
    </location>
</feature>
<feature type="compositionally biased region" description="Pro residues" evidence="11">
    <location>
        <begin position="669"/>
        <end position="680"/>
    </location>
</feature>
<dbReference type="InParanoid" id="D5GI96"/>
<dbReference type="AlphaFoldDB" id="D5GI96"/>
<dbReference type="eggNOG" id="ENOG502SCDZ">
    <property type="taxonomic scope" value="Eukaryota"/>
</dbReference>
<dbReference type="SMART" id="SM00665">
    <property type="entry name" value="B561"/>
    <property type="match status" value="1"/>
</dbReference>
<keyword evidence="5 12" id="KW-0812">Transmembrane</keyword>
<evidence type="ECO:0000256" key="10">
    <source>
        <dbReference type="ARBA" id="ARBA00023136"/>
    </source>
</evidence>
<dbReference type="Gene3D" id="1.20.120.1770">
    <property type="match status" value="1"/>
</dbReference>
<dbReference type="PROSITE" id="PS50939">
    <property type="entry name" value="CYTOCHROME_B561"/>
    <property type="match status" value="1"/>
</dbReference>
<dbReference type="EMBL" id="FN430324">
    <property type="protein sequence ID" value="CAZ84239.1"/>
    <property type="molecule type" value="Genomic_DNA"/>
</dbReference>
<reference evidence="14 15" key="1">
    <citation type="journal article" date="2010" name="Nature">
        <title>Perigord black truffle genome uncovers evolutionary origins and mechanisms of symbiosis.</title>
        <authorList>
            <person name="Martin F."/>
            <person name="Kohler A."/>
            <person name="Murat C."/>
            <person name="Balestrini R."/>
            <person name="Coutinho P.M."/>
            <person name="Jaillon O."/>
            <person name="Montanini B."/>
            <person name="Morin E."/>
            <person name="Noel B."/>
            <person name="Percudani R."/>
            <person name="Porcel B."/>
            <person name="Rubini A."/>
            <person name="Amicucci A."/>
            <person name="Amselem J."/>
            <person name="Anthouard V."/>
            <person name="Arcioni S."/>
            <person name="Artiguenave F."/>
            <person name="Aury J.M."/>
            <person name="Ballario P."/>
            <person name="Bolchi A."/>
            <person name="Brenna A."/>
            <person name="Brun A."/>
            <person name="Buee M."/>
            <person name="Cantarel B."/>
            <person name="Chevalier G."/>
            <person name="Couloux A."/>
            <person name="Da Silva C."/>
            <person name="Denoeud F."/>
            <person name="Duplessis S."/>
            <person name="Ghignone S."/>
            <person name="Hilselberger B."/>
            <person name="Iotti M."/>
            <person name="Marcais B."/>
            <person name="Mello A."/>
            <person name="Miranda M."/>
            <person name="Pacioni G."/>
            <person name="Quesneville H."/>
            <person name="Riccioni C."/>
            <person name="Ruotolo R."/>
            <person name="Splivallo R."/>
            <person name="Stocchi V."/>
            <person name="Tisserant E."/>
            <person name="Viscomi A.R."/>
            <person name="Zambonelli A."/>
            <person name="Zampieri E."/>
            <person name="Henrissat B."/>
            <person name="Lebrun M.H."/>
            <person name="Paolocci F."/>
            <person name="Bonfante P."/>
            <person name="Ottonello S."/>
            <person name="Wincker P."/>
        </authorList>
    </citation>
    <scope>NUCLEOTIDE SEQUENCE [LARGE SCALE GENOMIC DNA]</scope>
    <source>
        <strain evidence="14 15">Mel28</strain>
    </source>
</reference>
<evidence type="ECO:0000256" key="6">
    <source>
        <dbReference type="ARBA" id="ARBA00022723"/>
    </source>
</evidence>
<keyword evidence="8 12" id="KW-1133">Transmembrane helix</keyword>
<dbReference type="KEGG" id="tml:GSTUM_00008351001"/>
<protein>
    <submittedName>
        <fullName evidence="14">(Perigord truffle) hypothetical protein</fullName>
    </submittedName>
</protein>
<keyword evidence="9" id="KW-0408">Iron</keyword>
<evidence type="ECO:0000259" key="13">
    <source>
        <dbReference type="PROSITE" id="PS50939"/>
    </source>
</evidence>
<dbReference type="InterPro" id="IPR045150">
    <property type="entry name" value="CYB561D1/2"/>
</dbReference>
<feature type="compositionally biased region" description="Low complexity" evidence="11">
    <location>
        <begin position="403"/>
        <end position="413"/>
    </location>
</feature>
<feature type="compositionally biased region" description="Polar residues" evidence="11">
    <location>
        <begin position="414"/>
        <end position="431"/>
    </location>
</feature>
<feature type="compositionally biased region" description="Basic and acidic residues" evidence="11">
    <location>
        <begin position="558"/>
        <end position="589"/>
    </location>
</feature>
<feature type="compositionally biased region" description="Gly residues" evidence="11">
    <location>
        <begin position="650"/>
        <end position="659"/>
    </location>
</feature>
<keyword evidence="7" id="KW-0249">Electron transport</keyword>
<keyword evidence="6" id="KW-0479">Metal-binding</keyword>
<feature type="transmembrane region" description="Helical" evidence="12">
    <location>
        <begin position="52"/>
        <end position="78"/>
    </location>
</feature>
<dbReference type="OMA" id="GGYMEAD"/>
<keyword evidence="10 12" id="KW-0472">Membrane</keyword>
<comment type="subcellular location">
    <subcellularLocation>
        <location evidence="2">Membrane</location>
        <topology evidence="2">Multi-pass membrane protein</topology>
    </subcellularLocation>
</comment>
<feature type="compositionally biased region" description="Polar residues" evidence="11">
    <location>
        <begin position="737"/>
        <end position="746"/>
    </location>
</feature>
<evidence type="ECO:0000256" key="2">
    <source>
        <dbReference type="ARBA" id="ARBA00004141"/>
    </source>
</evidence>
<sequence length="760" mass="81516">MAPAPQSAYDGTWDSNSQKYVLPPLVGLPFSEMRKNGMGARHVGDTRYYRLIVVHGIFAALAILIMIPAAIICARFLYHGRNPRAAMWGHIGLNTAALLSLTITFVSGYVAVGQNAWGSNPHHLIGVSLYGAAIFQALFGLFIRARNQKKVIRKKIAFHTMLHHWLGRGIWLLGLAQIPLGLYLYGSPLILFILYAVCVFIFFLSWFVCEYMKTRGYFSLGTTHPTRETPDMTEAPIAVEDHSFQAGNYSTEVPQRRSGRGMVGVWSSLFSGRRSSAKEAALGVGGGGYATDVTRATSFDTSRAPSAHSPAIGGLHAPPGRHNQVPPVPPVPSLPTNYGGDQGKQVVSPVGSGDIHRDNGDRYAQGPGSVRDTVLRDSTTLGTGVHGGPSHVEMPYESPVSPPYTVTPVTSGPANMSSPHTSDISGNSSGHLRSYPMPPFHSPHRQHEEMPPSPIAGGGYMEADNGFVQGPARHGEPPMAPLPLPPDPRRGQQQQHRRDRSADSVPRLPTSHSTEYLPTEERAGEPSVGRRNSRKKDAQVSVQVRVNPDGKSVTVRRIPAEESERDRRERARLRAERATQREMSLDRERQHRRSHSGRRSSERHERPTTSGSGAHVPPAPASSVGGYGPESSVGGYAPSIGAQSSTIAGASGGLLGGGAPPSRGRARGPEPPRVPQPPQTSTPVHHPVSSSPLPYGFGGGVSPSARGSVVSASGTAENSELEQEAAKTYRKKKIREGTSSLGNPLSSLGAGYDEDGVEWT</sequence>
<dbReference type="PANTHER" id="PTHR15422:SF24">
    <property type="entry name" value="DOMON RELATED DOMAIN-CONTAINING PROTEIN"/>
    <property type="match status" value="1"/>
</dbReference>
<evidence type="ECO:0000256" key="11">
    <source>
        <dbReference type="SAM" id="MobiDB-lite"/>
    </source>
</evidence>
<feature type="transmembrane region" description="Helical" evidence="12">
    <location>
        <begin position="189"/>
        <end position="209"/>
    </location>
</feature>
<keyword evidence="15" id="KW-1185">Reference proteome</keyword>
<dbReference type="GeneID" id="9181957"/>
<feature type="compositionally biased region" description="Low complexity" evidence="11">
    <location>
        <begin position="681"/>
        <end position="694"/>
    </location>
</feature>
<dbReference type="STRING" id="656061.D5GI96"/>
<dbReference type="RefSeq" id="XP_002840048.1">
    <property type="nucleotide sequence ID" value="XM_002840002.1"/>
</dbReference>
<dbReference type="InterPro" id="IPR006593">
    <property type="entry name" value="Cyt_b561/ferric_Rdtase_TM"/>
</dbReference>
<proteinExistence type="predicted"/>
<accession>D5GI96</accession>
<name>D5GI96_TUBMM</name>
<dbReference type="GO" id="GO:0046872">
    <property type="term" value="F:metal ion binding"/>
    <property type="evidence" value="ECO:0007669"/>
    <property type="project" value="UniProtKB-KW"/>
</dbReference>
<evidence type="ECO:0000256" key="12">
    <source>
        <dbReference type="SAM" id="Phobius"/>
    </source>
</evidence>
<dbReference type="CDD" id="cd08760">
    <property type="entry name" value="Cyt_b561_FRRS1_like"/>
    <property type="match status" value="1"/>
</dbReference>
<evidence type="ECO:0000256" key="5">
    <source>
        <dbReference type="ARBA" id="ARBA00022692"/>
    </source>
</evidence>
<dbReference type="Proteomes" id="UP000006911">
    <property type="component" value="Unassembled WGS sequence"/>
</dbReference>
<evidence type="ECO:0000313" key="15">
    <source>
        <dbReference type="Proteomes" id="UP000006911"/>
    </source>
</evidence>
<evidence type="ECO:0000256" key="9">
    <source>
        <dbReference type="ARBA" id="ARBA00023004"/>
    </source>
</evidence>
<keyword evidence="3" id="KW-0813">Transport</keyword>
<evidence type="ECO:0000256" key="7">
    <source>
        <dbReference type="ARBA" id="ARBA00022982"/>
    </source>
</evidence>
<evidence type="ECO:0000256" key="4">
    <source>
        <dbReference type="ARBA" id="ARBA00022617"/>
    </source>
</evidence>
<gene>
    <name evidence="14" type="ORF">GSTUM_00008351001</name>
</gene>
<evidence type="ECO:0000256" key="3">
    <source>
        <dbReference type="ARBA" id="ARBA00022448"/>
    </source>
</evidence>
<organism evidence="14 15">
    <name type="scientific">Tuber melanosporum (strain Mel28)</name>
    <name type="common">Perigord black truffle</name>
    <dbReference type="NCBI Taxonomy" id="656061"/>
    <lineage>
        <taxon>Eukaryota</taxon>
        <taxon>Fungi</taxon>
        <taxon>Dikarya</taxon>
        <taxon>Ascomycota</taxon>
        <taxon>Pezizomycotina</taxon>
        <taxon>Pezizomycetes</taxon>
        <taxon>Pezizales</taxon>
        <taxon>Tuberaceae</taxon>
        <taxon>Tuber</taxon>
    </lineage>
</organism>
<feature type="transmembrane region" description="Helical" evidence="12">
    <location>
        <begin position="165"/>
        <end position="183"/>
    </location>
</feature>
<dbReference type="HOGENOM" id="CLU_366897_0_0_1"/>
<evidence type="ECO:0000256" key="1">
    <source>
        <dbReference type="ARBA" id="ARBA00001970"/>
    </source>
</evidence>
<feature type="region of interest" description="Disordered" evidence="11">
    <location>
        <begin position="351"/>
        <end position="760"/>
    </location>
</feature>
<dbReference type="GO" id="GO:0016020">
    <property type="term" value="C:membrane"/>
    <property type="evidence" value="ECO:0007669"/>
    <property type="project" value="UniProtKB-SubCell"/>
</dbReference>
<evidence type="ECO:0000256" key="8">
    <source>
        <dbReference type="ARBA" id="ARBA00022989"/>
    </source>
</evidence>
<feature type="transmembrane region" description="Helical" evidence="12">
    <location>
        <begin position="124"/>
        <end position="144"/>
    </location>
</feature>
<keyword evidence="4" id="KW-0349">Heme</keyword>
<evidence type="ECO:0000313" key="14">
    <source>
        <dbReference type="EMBL" id="CAZ84239.1"/>
    </source>
</evidence>